<evidence type="ECO:0000256" key="1">
    <source>
        <dbReference type="ARBA" id="ARBA00004141"/>
    </source>
</evidence>
<comment type="subcellular location">
    <subcellularLocation>
        <location evidence="1">Membrane</location>
        <topology evidence="1">Multi-pass membrane protein</topology>
    </subcellularLocation>
</comment>
<feature type="transmembrane region" description="Helical" evidence="7">
    <location>
        <begin position="202"/>
        <end position="225"/>
    </location>
</feature>
<keyword evidence="9" id="KW-1185">Reference proteome</keyword>
<evidence type="ECO:0000256" key="6">
    <source>
        <dbReference type="ARBA" id="ARBA00023180"/>
    </source>
</evidence>
<comment type="caution">
    <text evidence="8">The sequence shown here is derived from an EMBL/GenBank/DDBJ whole genome shotgun (WGS) entry which is preliminary data.</text>
</comment>
<evidence type="ECO:0000313" key="8">
    <source>
        <dbReference type="EMBL" id="NXA33030.1"/>
    </source>
</evidence>
<feature type="transmembrane region" description="Helical" evidence="7">
    <location>
        <begin position="51"/>
        <end position="71"/>
    </location>
</feature>
<dbReference type="GO" id="GO:0005789">
    <property type="term" value="C:endoplasmic reticulum membrane"/>
    <property type="evidence" value="ECO:0007669"/>
    <property type="project" value="InterPro"/>
</dbReference>
<evidence type="ECO:0000256" key="4">
    <source>
        <dbReference type="ARBA" id="ARBA00022989"/>
    </source>
</evidence>
<proteinExistence type="inferred from homology"/>
<evidence type="ECO:0000256" key="7">
    <source>
        <dbReference type="SAM" id="Phobius"/>
    </source>
</evidence>
<sequence length="307" mass="34344">LFDGTYPFYLQQRKSFVFDISTIIVIIVFLTLACSFLIIIPGIRGRVRLYWLIRVLLSLVIGVVIVAVQYTGDWESGWVRANTSYKSFSRALVNADIGLHVGLAGVNITLVGNPVNQVNETISYNEHFAWSFDADYDHSYSEGLEKGLPSPILYLAEKFSSQSPCGVHNQYRISGHYASAALWVAFCTWLISNILFSMPALVYGGYMVLVTGAFMIFSLLSFSTVRKSPMCPIKFGPASLHTGYGGSFWLTLVIGLLCFMIGVTVVTLHFFSLDLLKTFFDLHVDEAEECEDMTEVYVNRRVVNNTP</sequence>
<feature type="transmembrane region" description="Helical" evidence="7">
    <location>
        <begin position="177"/>
        <end position="196"/>
    </location>
</feature>
<name>A0A7K7UV57_EUDEL</name>
<dbReference type="OrthoDB" id="10042652at2759"/>
<feature type="non-terminal residue" evidence="8">
    <location>
        <position position="1"/>
    </location>
</feature>
<accession>A0A7K7UV57</accession>
<evidence type="ECO:0000256" key="5">
    <source>
        <dbReference type="ARBA" id="ARBA00023136"/>
    </source>
</evidence>
<keyword evidence="3 7" id="KW-0812">Transmembrane</keyword>
<organism evidence="8 9">
    <name type="scientific">Eudromia elegans</name>
    <name type="common">Elegant crested-tinamou</name>
    <dbReference type="NCBI Taxonomy" id="8805"/>
    <lineage>
        <taxon>Eukaryota</taxon>
        <taxon>Metazoa</taxon>
        <taxon>Chordata</taxon>
        <taxon>Craniata</taxon>
        <taxon>Vertebrata</taxon>
        <taxon>Euteleostomi</taxon>
        <taxon>Archelosauria</taxon>
        <taxon>Archosauria</taxon>
        <taxon>Dinosauria</taxon>
        <taxon>Saurischia</taxon>
        <taxon>Theropoda</taxon>
        <taxon>Coelurosauria</taxon>
        <taxon>Aves</taxon>
        <taxon>Palaeognathae</taxon>
        <taxon>Tinamiformes</taxon>
        <taxon>Tinamidae</taxon>
        <taxon>Eudromia</taxon>
    </lineage>
</organism>
<dbReference type="PANTHER" id="PTHR31158">
    <property type="entry name" value="DUAL OXIDASE 2"/>
    <property type="match status" value="1"/>
</dbReference>
<evidence type="ECO:0000256" key="2">
    <source>
        <dbReference type="ARBA" id="ARBA00009816"/>
    </source>
</evidence>
<comment type="similarity">
    <text evidence="2">Belongs to the DUOXA family.</text>
</comment>
<keyword evidence="6" id="KW-0325">Glycoprotein</keyword>
<keyword evidence="5 7" id="KW-0472">Membrane</keyword>
<feature type="non-terminal residue" evidence="8">
    <location>
        <position position="307"/>
    </location>
</feature>
<feature type="transmembrane region" description="Helical" evidence="7">
    <location>
        <begin position="20"/>
        <end position="39"/>
    </location>
</feature>
<reference evidence="8 9" key="1">
    <citation type="submission" date="2019-09" db="EMBL/GenBank/DDBJ databases">
        <title>Bird 10,000 Genomes (B10K) Project - Family phase.</title>
        <authorList>
            <person name="Zhang G."/>
        </authorList>
    </citation>
    <scope>NUCLEOTIDE SEQUENCE [LARGE SCALE GENOMIC DNA]</scope>
    <source>
        <strain evidence="8">B10K-LSUMZ-16893</strain>
    </source>
</reference>
<evidence type="ECO:0000313" key="9">
    <source>
        <dbReference type="Proteomes" id="UP000533954"/>
    </source>
</evidence>
<dbReference type="EMBL" id="VZSX01000015">
    <property type="protein sequence ID" value="NXA33030.1"/>
    <property type="molecule type" value="Genomic_DNA"/>
</dbReference>
<feature type="transmembrane region" description="Helical" evidence="7">
    <location>
        <begin position="91"/>
        <end position="111"/>
    </location>
</feature>
<dbReference type="PANTHER" id="PTHR31158:SF1">
    <property type="entry name" value="DOXA1 FACTOR-RELATED"/>
    <property type="match status" value="1"/>
</dbReference>
<dbReference type="Proteomes" id="UP000533954">
    <property type="component" value="Unassembled WGS sequence"/>
</dbReference>
<gene>
    <name evidence="8" type="primary">Duoxa2</name>
    <name evidence="8" type="ORF">EUDELE_R03970</name>
</gene>
<dbReference type="InterPro" id="IPR018469">
    <property type="entry name" value="Dual_oxidase_maturation_fac"/>
</dbReference>
<protein>
    <submittedName>
        <fullName evidence="8">DOXA2 factor</fullName>
    </submittedName>
</protein>
<dbReference type="GO" id="GO:0015031">
    <property type="term" value="P:protein transport"/>
    <property type="evidence" value="ECO:0007669"/>
    <property type="project" value="InterPro"/>
</dbReference>
<evidence type="ECO:0000256" key="3">
    <source>
        <dbReference type="ARBA" id="ARBA00022692"/>
    </source>
</evidence>
<dbReference type="Pfam" id="PF10204">
    <property type="entry name" value="DuoxA"/>
    <property type="match status" value="1"/>
</dbReference>
<dbReference type="AlphaFoldDB" id="A0A7K7UV57"/>
<feature type="transmembrane region" description="Helical" evidence="7">
    <location>
        <begin position="246"/>
        <end position="271"/>
    </location>
</feature>
<keyword evidence="4 7" id="KW-1133">Transmembrane helix</keyword>